<dbReference type="InterPro" id="IPR000477">
    <property type="entry name" value="RT_dom"/>
</dbReference>
<gene>
    <name evidence="2" type="ORF">GEV33_002969</name>
</gene>
<dbReference type="Proteomes" id="UP000719412">
    <property type="component" value="Unassembled WGS sequence"/>
</dbReference>
<reference evidence="2" key="1">
    <citation type="journal article" date="2020" name="J Insects Food Feed">
        <title>The yellow mealworm (Tenebrio molitor) genome: a resource for the emerging insects as food and feed industry.</title>
        <authorList>
            <person name="Eriksson T."/>
            <person name="Andere A."/>
            <person name="Kelstrup H."/>
            <person name="Emery V."/>
            <person name="Picard C."/>
        </authorList>
    </citation>
    <scope>NUCLEOTIDE SEQUENCE</scope>
    <source>
        <strain evidence="2">Stoneville</strain>
        <tissue evidence="2">Whole head</tissue>
    </source>
</reference>
<name>A0A8J6HT21_TENMO</name>
<evidence type="ECO:0000259" key="1">
    <source>
        <dbReference type="Pfam" id="PF00078"/>
    </source>
</evidence>
<protein>
    <recommendedName>
        <fullName evidence="1">Reverse transcriptase domain-containing protein</fullName>
    </recommendedName>
</protein>
<evidence type="ECO:0000313" key="2">
    <source>
        <dbReference type="EMBL" id="KAH0819822.1"/>
    </source>
</evidence>
<dbReference type="PANTHER" id="PTHR19446">
    <property type="entry name" value="REVERSE TRANSCRIPTASES"/>
    <property type="match status" value="1"/>
</dbReference>
<reference evidence="2" key="2">
    <citation type="submission" date="2021-08" db="EMBL/GenBank/DDBJ databases">
        <authorList>
            <person name="Eriksson T."/>
        </authorList>
    </citation>
    <scope>NUCLEOTIDE SEQUENCE</scope>
    <source>
        <strain evidence="2">Stoneville</strain>
        <tissue evidence="2">Whole head</tissue>
    </source>
</reference>
<proteinExistence type="predicted"/>
<organism evidence="2 3">
    <name type="scientific">Tenebrio molitor</name>
    <name type="common">Yellow mealworm beetle</name>
    <dbReference type="NCBI Taxonomy" id="7067"/>
    <lineage>
        <taxon>Eukaryota</taxon>
        <taxon>Metazoa</taxon>
        <taxon>Ecdysozoa</taxon>
        <taxon>Arthropoda</taxon>
        <taxon>Hexapoda</taxon>
        <taxon>Insecta</taxon>
        <taxon>Pterygota</taxon>
        <taxon>Neoptera</taxon>
        <taxon>Endopterygota</taxon>
        <taxon>Coleoptera</taxon>
        <taxon>Polyphaga</taxon>
        <taxon>Cucujiformia</taxon>
        <taxon>Tenebrionidae</taxon>
        <taxon>Tenebrio</taxon>
    </lineage>
</organism>
<dbReference type="AlphaFoldDB" id="A0A8J6HT21"/>
<dbReference type="Pfam" id="PF00078">
    <property type="entry name" value="RVT_1"/>
    <property type="match status" value="1"/>
</dbReference>
<dbReference type="EMBL" id="JABDTM020013596">
    <property type="protein sequence ID" value="KAH0819822.1"/>
    <property type="molecule type" value="Genomic_DNA"/>
</dbReference>
<evidence type="ECO:0000313" key="3">
    <source>
        <dbReference type="Proteomes" id="UP000719412"/>
    </source>
</evidence>
<comment type="caution">
    <text evidence="2">The sequence shown here is derived from an EMBL/GenBank/DDBJ whole genome shotgun (WGS) entry which is preliminary data.</text>
</comment>
<sequence>MLADNIINGTNFFKTLRKKNGKLIRKVEEKLKRWVEYFDEVLNTDSYEEQVEDLEPQENNDQEAVQDPTQKEIEEEFDKLKNNKRTGENDIPGEIFKYEERMPQQWRNAVICPISEKENKTNCENYRGISLLNVTYKVLTRIIKKRLSLFHDTLIGEYQGGFRKGRSTTDQIFTLRMLQKQSFEQNLSLVHRF</sequence>
<feature type="domain" description="Reverse transcriptase" evidence="1">
    <location>
        <begin position="120"/>
        <end position="175"/>
    </location>
</feature>
<keyword evidence="3" id="KW-1185">Reference proteome</keyword>
<accession>A0A8J6HT21</accession>